<organism evidence="1 2">
    <name type="scientific">Pontibaca salina</name>
    <dbReference type="NCBI Taxonomy" id="2795731"/>
    <lineage>
        <taxon>Bacteria</taxon>
        <taxon>Pseudomonadati</taxon>
        <taxon>Pseudomonadota</taxon>
        <taxon>Alphaproteobacteria</taxon>
        <taxon>Rhodobacterales</taxon>
        <taxon>Roseobacteraceae</taxon>
        <taxon>Pontibaca</taxon>
    </lineage>
</organism>
<sequence>MKAAAFDKLIAQAYSVPLNSVTVHARNLKESGLLTTGARGTNAPDMKPLDAARMTIVLLSTDRPARAVESLSAYGSLTLNTSYSEGDISALGEDDRSLEGVLQSFFSFRGAVPAFLRRVEINEQMRSAKVTFSKGGTRGVAHFDGSAHDVIEAYAERRNECLQTIRGLNQAPMISVALAVNENVEVKEE</sequence>
<comment type="caution">
    <text evidence="1">The sequence shown here is derived from an EMBL/GenBank/DDBJ whole genome shotgun (WGS) entry which is preliminary data.</text>
</comment>
<gene>
    <name evidence="1" type="ORF">JAO82_12520</name>
</gene>
<accession>A0A934M1E2</accession>
<dbReference type="AlphaFoldDB" id="A0A934M1E2"/>
<evidence type="ECO:0000313" key="1">
    <source>
        <dbReference type="EMBL" id="MBI6630703.1"/>
    </source>
</evidence>
<protein>
    <submittedName>
        <fullName evidence="1">Uncharacterized protein</fullName>
    </submittedName>
</protein>
<reference evidence="1" key="1">
    <citation type="submission" date="2020-12" db="EMBL/GenBank/DDBJ databases">
        <title>Pontibaca salina gen. nov., sp. nov., isolated from marine sediment.</title>
        <authorList>
            <person name="Bo J."/>
            <person name="Wang S."/>
            <person name="Song X."/>
            <person name="Du Z."/>
        </authorList>
    </citation>
    <scope>NUCLEOTIDE SEQUENCE</scope>
    <source>
        <strain evidence="1">S1109L</strain>
    </source>
</reference>
<dbReference type="Proteomes" id="UP000613255">
    <property type="component" value="Unassembled WGS sequence"/>
</dbReference>
<keyword evidence="2" id="KW-1185">Reference proteome</keyword>
<proteinExistence type="predicted"/>
<dbReference type="EMBL" id="JAEIJD010000012">
    <property type="protein sequence ID" value="MBI6630703.1"/>
    <property type="molecule type" value="Genomic_DNA"/>
</dbReference>
<dbReference type="RefSeq" id="WP_198686726.1">
    <property type="nucleotide sequence ID" value="NZ_JAEIJD010000012.1"/>
</dbReference>
<name>A0A934M1E2_9RHOB</name>
<evidence type="ECO:0000313" key="2">
    <source>
        <dbReference type="Proteomes" id="UP000613255"/>
    </source>
</evidence>